<dbReference type="Proteomes" id="UP001281761">
    <property type="component" value="Unassembled WGS sequence"/>
</dbReference>
<sequence length="336" mass="38446">MFSNLILVQTLGRSTQIDQEYFGTHITKTPETIRPLHVLRLSFKSAMDKHNTDAEYSIVNDLLQGIRQDLLIQRIKNPFSIAVNETHAKLSLRHNDLSEFRRCMTNLLDDYAVEWQIQSNPPIYQTTPISPPRFKDDLSPLMQEPSFLTEHTPEMVHLHILFLCMIGHYTQIQNLLTQLPPILASTYLISHAVSIVQTQRIGNWTRFSRLRTQFRDKFGADNPNFILLTLIQRNNNSVALHALMQSSRPTLPLPSLLHHLRIDKSVLTALIEQNAITVKNDAIECQAECSKLEKAKTLIQFDATGMDIRPVSDQSQKVAKTVGQKNTTFEAMKRKL</sequence>
<dbReference type="Gene3D" id="1.25.40.990">
    <property type="match status" value="1"/>
</dbReference>
<gene>
    <name evidence="1" type="ORF">BLNAU_17642</name>
</gene>
<name>A0ABQ9XAS7_9EUKA</name>
<organism evidence="1 2">
    <name type="scientific">Blattamonas nauphoetae</name>
    <dbReference type="NCBI Taxonomy" id="2049346"/>
    <lineage>
        <taxon>Eukaryota</taxon>
        <taxon>Metamonada</taxon>
        <taxon>Preaxostyla</taxon>
        <taxon>Oxymonadida</taxon>
        <taxon>Blattamonas</taxon>
    </lineage>
</organism>
<evidence type="ECO:0000313" key="2">
    <source>
        <dbReference type="Proteomes" id="UP001281761"/>
    </source>
</evidence>
<comment type="caution">
    <text evidence="1">The sequence shown here is derived from an EMBL/GenBank/DDBJ whole genome shotgun (WGS) entry which is preliminary data.</text>
</comment>
<accession>A0ABQ9XAS7</accession>
<reference evidence="1 2" key="1">
    <citation type="journal article" date="2022" name="bioRxiv">
        <title>Genomics of Preaxostyla Flagellates Illuminates Evolutionary Transitions and the Path Towards Mitochondrial Loss.</title>
        <authorList>
            <person name="Novak L.V.F."/>
            <person name="Treitli S.C."/>
            <person name="Pyrih J."/>
            <person name="Halakuc P."/>
            <person name="Pipaliya S.V."/>
            <person name="Vacek V."/>
            <person name="Brzon O."/>
            <person name="Soukal P."/>
            <person name="Eme L."/>
            <person name="Dacks J.B."/>
            <person name="Karnkowska A."/>
            <person name="Elias M."/>
            <person name="Hampl V."/>
        </authorList>
    </citation>
    <scope>NUCLEOTIDE SEQUENCE [LARGE SCALE GENOMIC DNA]</scope>
    <source>
        <strain evidence="1">NAU3</strain>
        <tissue evidence="1">Gut</tissue>
    </source>
</reference>
<evidence type="ECO:0000313" key="1">
    <source>
        <dbReference type="EMBL" id="KAK2947396.1"/>
    </source>
</evidence>
<proteinExistence type="predicted"/>
<dbReference type="PANTHER" id="PTHR12436">
    <property type="entry name" value="80 KDA MCM3-ASSOCIATED PROTEIN"/>
    <property type="match status" value="1"/>
</dbReference>
<dbReference type="PANTHER" id="PTHR12436:SF4">
    <property type="entry name" value="LEUKOCYTE RECEPTOR CLUSTER MEMBER 8"/>
    <property type="match status" value="1"/>
</dbReference>
<protein>
    <submittedName>
        <fullName evidence="1">Uncharacterized protein</fullName>
    </submittedName>
</protein>
<keyword evidence="2" id="KW-1185">Reference proteome</keyword>
<dbReference type="EMBL" id="JARBJD010000202">
    <property type="protein sequence ID" value="KAK2947396.1"/>
    <property type="molecule type" value="Genomic_DNA"/>
</dbReference>
<dbReference type="InterPro" id="IPR045107">
    <property type="entry name" value="SAC3/GANP/THP3"/>
</dbReference>